<organism evidence="8 9">
    <name type="scientific">Anaerococcus lactolyticus S7-1-13</name>
    <dbReference type="NCBI Taxonomy" id="1284686"/>
    <lineage>
        <taxon>Bacteria</taxon>
        <taxon>Bacillati</taxon>
        <taxon>Bacillota</taxon>
        <taxon>Tissierellia</taxon>
        <taxon>Tissierellales</taxon>
        <taxon>Peptoniphilaceae</taxon>
        <taxon>Anaerococcus</taxon>
    </lineage>
</organism>
<evidence type="ECO:0000256" key="6">
    <source>
        <dbReference type="HAMAP-Rule" id="MF_01930"/>
    </source>
</evidence>
<dbReference type="PANTHER" id="PTHR43369">
    <property type="entry name" value="PHOSPHORIBOSYLGLYCINAMIDE FORMYLTRANSFERASE"/>
    <property type="match status" value="1"/>
</dbReference>
<evidence type="ECO:0000256" key="2">
    <source>
        <dbReference type="ARBA" id="ARBA00022679"/>
    </source>
</evidence>
<dbReference type="EMBL" id="JRMW01000024">
    <property type="protein sequence ID" value="KGF04905.1"/>
    <property type="molecule type" value="Genomic_DNA"/>
</dbReference>
<feature type="binding site" evidence="6">
    <location>
        <begin position="12"/>
        <end position="14"/>
    </location>
    <ligand>
        <name>N(1)-(5-phospho-beta-D-ribosyl)glycinamide</name>
        <dbReference type="ChEBI" id="CHEBI:143788"/>
    </ligand>
</feature>
<evidence type="ECO:0000313" key="9">
    <source>
        <dbReference type="Proteomes" id="UP000029579"/>
    </source>
</evidence>
<dbReference type="Pfam" id="PF00551">
    <property type="entry name" value="Formyl_trans_N"/>
    <property type="match status" value="1"/>
</dbReference>
<comment type="similarity">
    <text evidence="4 6">Belongs to the GART family.</text>
</comment>
<dbReference type="InterPro" id="IPR001555">
    <property type="entry name" value="GART_AS"/>
</dbReference>
<accession>A0A095X489</accession>
<dbReference type="CDD" id="cd08645">
    <property type="entry name" value="FMT_core_GART"/>
    <property type="match status" value="1"/>
</dbReference>
<dbReference type="OrthoDB" id="9806170at2"/>
<dbReference type="InterPro" id="IPR036477">
    <property type="entry name" value="Formyl_transf_N_sf"/>
</dbReference>
<protein>
    <recommendedName>
        <fullName evidence="6">Phosphoribosylglycinamide formyltransferase</fullName>
        <ecNumber evidence="6">2.1.2.2</ecNumber>
    </recommendedName>
    <alternativeName>
        <fullName evidence="6">5'-phosphoribosylglycinamide transformylase</fullName>
    </alternativeName>
    <alternativeName>
        <fullName evidence="6">GAR transformylase</fullName>
        <shortName evidence="6">GART</shortName>
    </alternativeName>
</protein>
<dbReference type="InterPro" id="IPR002376">
    <property type="entry name" value="Formyl_transf_N"/>
</dbReference>
<dbReference type="Gene3D" id="3.40.50.170">
    <property type="entry name" value="Formyl transferase, N-terminal domain"/>
    <property type="match status" value="1"/>
</dbReference>
<feature type="active site" description="Proton donor" evidence="6">
    <location>
        <position position="106"/>
    </location>
</feature>
<reference evidence="8 9" key="1">
    <citation type="submission" date="2014-07" db="EMBL/GenBank/DDBJ databases">
        <authorList>
            <person name="McCorrison J."/>
            <person name="Sanka R."/>
            <person name="Torralba M."/>
            <person name="Gillis M."/>
            <person name="Haft D.H."/>
            <person name="Methe B."/>
            <person name="Sutton G."/>
            <person name="Nelson K.E."/>
        </authorList>
    </citation>
    <scope>NUCLEOTIDE SEQUENCE [LARGE SCALE GENOMIC DNA]</scope>
    <source>
        <strain evidence="8 9">S7-1-13</strain>
    </source>
</reference>
<dbReference type="EC" id="2.1.2.2" evidence="6"/>
<proteinExistence type="inferred from homology"/>
<feature type="binding site" evidence="6">
    <location>
        <position position="64"/>
    </location>
    <ligand>
        <name>(6R)-10-formyltetrahydrofolate</name>
        <dbReference type="ChEBI" id="CHEBI:195366"/>
    </ligand>
</feature>
<dbReference type="InterPro" id="IPR004607">
    <property type="entry name" value="GART"/>
</dbReference>
<evidence type="ECO:0000259" key="7">
    <source>
        <dbReference type="Pfam" id="PF00551"/>
    </source>
</evidence>
<name>A0A095X489_9FIRM</name>
<dbReference type="AlphaFoldDB" id="A0A095X489"/>
<evidence type="ECO:0000313" key="8">
    <source>
        <dbReference type="EMBL" id="KGF04905.1"/>
    </source>
</evidence>
<comment type="caution">
    <text evidence="8">The sequence shown here is derived from an EMBL/GenBank/DDBJ whole genome shotgun (WGS) entry which is preliminary data.</text>
</comment>
<keyword evidence="3 6" id="KW-0658">Purine biosynthesis</keyword>
<evidence type="ECO:0000256" key="4">
    <source>
        <dbReference type="ARBA" id="ARBA00038440"/>
    </source>
</evidence>
<evidence type="ECO:0000256" key="3">
    <source>
        <dbReference type="ARBA" id="ARBA00022755"/>
    </source>
</evidence>
<dbReference type="RefSeq" id="WP_037326720.1">
    <property type="nucleotide sequence ID" value="NZ_JRMW01000024.1"/>
</dbReference>
<dbReference type="PANTHER" id="PTHR43369:SF2">
    <property type="entry name" value="PHOSPHORIBOSYLGLYCINAMIDE FORMYLTRANSFERASE"/>
    <property type="match status" value="1"/>
</dbReference>
<feature type="binding site" evidence="6">
    <location>
        <begin position="87"/>
        <end position="90"/>
    </location>
    <ligand>
        <name>(6R)-10-formyltetrahydrofolate</name>
        <dbReference type="ChEBI" id="CHEBI:195366"/>
    </ligand>
</feature>
<feature type="site" description="Raises pKa of active site His" evidence="6">
    <location>
        <position position="142"/>
    </location>
</feature>
<keyword evidence="2 6" id="KW-0808">Transferase</keyword>
<comment type="function">
    <text evidence="6">Catalyzes the transfer of a formyl group from 10-formyltetrahydrofolate to 5-phospho-ribosyl-glycinamide (GAR), producing 5-phospho-ribosyl-N-formylglycinamide (FGAR) and tetrahydrofolate.</text>
</comment>
<dbReference type="PROSITE" id="PS00373">
    <property type="entry name" value="GART"/>
    <property type="match status" value="1"/>
</dbReference>
<sequence length="187" mass="21241">MKKIGIFASGTGTNFEALASSDQIKGLADIKIMVCDKPGAKVIKRAEDKNIKTFVFNPKDYANKAAYEKEILEKVKDLDYIFLAGYMRILSKDFLEKYKGKVVNIHPSLLPRFKGIESIKRAYEAGEEYIGVTIHYVNEEIDGGEILAQDKFKVDYKKSLDEIESQVHDLEHRLYIKTAAEILKGEK</sequence>
<evidence type="ECO:0000256" key="1">
    <source>
        <dbReference type="ARBA" id="ARBA00005054"/>
    </source>
</evidence>
<comment type="catalytic activity">
    <reaction evidence="5 6">
        <text>N(1)-(5-phospho-beta-D-ribosyl)glycinamide + (6R)-10-formyltetrahydrofolate = N(2)-formyl-N(1)-(5-phospho-beta-D-ribosyl)glycinamide + (6S)-5,6,7,8-tetrahydrofolate + H(+)</text>
        <dbReference type="Rhea" id="RHEA:15053"/>
        <dbReference type="ChEBI" id="CHEBI:15378"/>
        <dbReference type="ChEBI" id="CHEBI:57453"/>
        <dbReference type="ChEBI" id="CHEBI:143788"/>
        <dbReference type="ChEBI" id="CHEBI:147286"/>
        <dbReference type="ChEBI" id="CHEBI:195366"/>
        <dbReference type="EC" id="2.1.2.2"/>
    </reaction>
</comment>
<dbReference type="eggNOG" id="COG0299">
    <property type="taxonomic scope" value="Bacteria"/>
</dbReference>
<dbReference type="GO" id="GO:0005829">
    <property type="term" value="C:cytosol"/>
    <property type="evidence" value="ECO:0007669"/>
    <property type="project" value="TreeGrafter"/>
</dbReference>
<gene>
    <name evidence="6" type="primary">purN</name>
    <name evidence="8" type="ORF">HMPREF1630_02470</name>
</gene>
<dbReference type="NCBIfam" id="TIGR00639">
    <property type="entry name" value="PurN"/>
    <property type="match status" value="1"/>
</dbReference>
<comment type="pathway">
    <text evidence="1 6">Purine metabolism; IMP biosynthesis via de novo pathway; N(2)-formyl-N(1)-(5-phospho-D-ribosyl)glycinamide from N(1)-(5-phospho-D-ribosyl)glycinamide (10-formyl THF route): step 1/1.</text>
</comment>
<feature type="domain" description="Formyl transferase N-terminal" evidence="7">
    <location>
        <begin position="2"/>
        <end position="177"/>
    </location>
</feature>
<dbReference type="UniPathway" id="UPA00074">
    <property type="reaction ID" value="UER00126"/>
</dbReference>
<dbReference type="Proteomes" id="UP000029579">
    <property type="component" value="Unassembled WGS sequence"/>
</dbReference>
<feature type="binding site" evidence="6">
    <location>
        <position position="104"/>
    </location>
    <ligand>
        <name>(6R)-10-formyltetrahydrofolate</name>
        <dbReference type="ChEBI" id="CHEBI:195366"/>
    </ligand>
</feature>
<dbReference type="HAMAP" id="MF_01930">
    <property type="entry name" value="PurN"/>
    <property type="match status" value="1"/>
</dbReference>
<dbReference type="GO" id="GO:0004644">
    <property type="term" value="F:phosphoribosylglycinamide formyltransferase activity"/>
    <property type="evidence" value="ECO:0007669"/>
    <property type="project" value="UniProtKB-UniRule"/>
</dbReference>
<dbReference type="GO" id="GO:0006189">
    <property type="term" value="P:'de novo' IMP biosynthetic process"/>
    <property type="evidence" value="ECO:0007669"/>
    <property type="project" value="UniProtKB-UniRule"/>
</dbReference>
<dbReference type="SUPFAM" id="SSF53328">
    <property type="entry name" value="Formyltransferase"/>
    <property type="match status" value="1"/>
</dbReference>
<evidence type="ECO:0000256" key="5">
    <source>
        <dbReference type="ARBA" id="ARBA00047664"/>
    </source>
</evidence>